<dbReference type="AlphaFoldDB" id="A0A327S1N2"/>
<comment type="similarity">
    <text evidence="2">Belongs to the zinc-containing alcohol dehydrogenase family.</text>
</comment>
<gene>
    <name evidence="8" type="ORF">LY11_04728</name>
</gene>
<dbReference type="GO" id="GO:0005737">
    <property type="term" value="C:cytoplasm"/>
    <property type="evidence" value="ECO:0007669"/>
    <property type="project" value="TreeGrafter"/>
</dbReference>
<keyword evidence="3" id="KW-0479">Metal-binding</keyword>
<dbReference type="GO" id="GO:0004022">
    <property type="term" value="F:alcohol dehydrogenase (NAD+) activity"/>
    <property type="evidence" value="ECO:0007669"/>
    <property type="project" value="TreeGrafter"/>
</dbReference>
<comment type="cofactor">
    <cofactor evidence="1">
        <name>Zn(2+)</name>
        <dbReference type="ChEBI" id="CHEBI:29105"/>
    </cofactor>
</comment>
<dbReference type="CDD" id="cd08298">
    <property type="entry name" value="CAD2"/>
    <property type="match status" value="1"/>
</dbReference>
<organism evidence="8 9">
    <name type="scientific">Pedobacter cryoconitis</name>
    <dbReference type="NCBI Taxonomy" id="188932"/>
    <lineage>
        <taxon>Bacteria</taxon>
        <taxon>Pseudomonadati</taxon>
        <taxon>Bacteroidota</taxon>
        <taxon>Sphingobacteriia</taxon>
        <taxon>Sphingobacteriales</taxon>
        <taxon>Sphingobacteriaceae</taxon>
        <taxon>Pedobacter</taxon>
    </lineage>
</organism>
<evidence type="ECO:0000256" key="3">
    <source>
        <dbReference type="ARBA" id="ARBA00022723"/>
    </source>
</evidence>
<keyword evidence="5" id="KW-0560">Oxidoreductase</keyword>
<dbReference type="RefSeq" id="WP_245952869.1">
    <property type="nucleotide sequence ID" value="NZ_QLLR01000037.1"/>
</dbReference>
<comment type="caution">
    <text evidence="8">The sequence shown here is derived from an EMBL/GenBank/DDBJ whole genome shotgun (WGS) entry which is preliminary data.</text>
</comment>
<accession>A0A327S1N2</accession>
<dbReference type="Pfam" id="PF08240">
    <property type="entry name" value="ADH_N"/>
    <property type="match status" value="1"/>
</dbReference>
<dbReference type="PROSITE" id="PS00059">
    <property type="entry name" value="ADH_ZINC"/>
    <property type="match status" value="1"/>
</dbReference>
<dbReference type="NCBIfam" id="TIGR02822">
    <property type="entry name" value="adh_fam_2"/>
    <property type="match status" value="1"/>
</dbReference>
<feature type="compositionally biased region" description="Polar residues" evidence="6">
    <location>
        <begin position="10"/>
        <end position="20"/>
    </location>
</feature>
<evidence type="ECO:0000259" key="7">
    <source>
        <dbReference type="Pfam" id="PF08240"/>
    </source>
</evidence>
<dbReference type="Gene3D" id="3.90.180.10">
    <property type="entry name" value="Medium-chain alcohol dehydrogenases, catalytic domain"/>
    <property type="match status" value="1"/>
</dbReference>
<name>A0A327S1N2_9SPHI</name>
<feature type="region of interest" description="Disordered" evidence="6">
    <location>
        <begin position="1"/>
        <end position="20"/>
    </location>
</feature>
<evidence type="ECO:0000256" key="5">
    <source>
        <dbReference type="ARBA" id="ARBA00023002"/>
    </source>
</evidence>
<dbReference type="InterPro" id="IPR013154">
    <property type="entry name" value="ADH-like_N"/>
</dbReference>
<evidence type="ECO:0000313" key="8">
    <source>
        <dbReference type="EMBL" id="RAJ22588.1"/>
    </source>
</evidence>
<evidence type="ECO:0000256" key="4">
    <source>
        <dbReference type="ARBA" id="ARBA00022833"/>
    </source>
</evidence>
<dbReference type="InterPro" id="IPR002328">
    <property type="entry name" value="ADH_Zn_CS"/>
</dbReference>
<dbReference type="EMBL" id="QLLR01000037">
    <property type="protein sequence ID" value="RAJ22588.1"/>
    <property type="molecule type" value="Genomic_DNA"/>
</dbReference>
<dbReference type="GO" id="GO:0008270">
    <property type="term" value="F:zinc ion binding"/>
    <property type="evidence" value="ECO:0007669"/>
    <property type="project" value="InterPro"/>
</dbReference>
<dbReference type="PANTHER" id="PTHR42940:SF8">
    <property type="entry name" value="VACUOLAR PROTEIN SORTING-ASSOCIATED PROTEIN 11"/>
    <property type="match status" value="1"/>
</dbReference>
<dbReference type="SUPFAM" id="SSF51735">
    <property type="entry name" value="NAD(P)-binding Rossmann-fold domains"/>
    <property type="match status" value="1"/>
</dbReference>
<protein>
    <submittedName>
        <fullName evidence="8">Propanol-preferring alcohol dehydrogenase</fullName>
    </submittedName>
</protein>
<dbReference type="Gene3D" id="3.40.50.720">
    <property type="entry name" value="NAD(P)-binding Rossmann-like Domain"/>
    <property type="match status" value="1"/>
</dbReference>
<sequence length="357" mass="38854">MEDKNVEDTAGTQSNSLQHNTSLAQLPKTMQAMVMEIAGQPLVCKTMLLPVANEEQVLIKIIACGVCRTDLHIMDSELANPKLPLILGHEIIGTVKKVGSKVTTFKPGDLVGVPWLGYTCGHCKYCLKNQENLCENALFTGYTIDGGFAEYTVAFQKYCFHLGPQYGHPSSAPLLCAGLIGYRSYQMIGPEAKHIGFYGFGVAAHILVQIAKQQGKEIYAFTRDGDLEAQSFATRTGAVWAGNSTDPPPVLLEGAIIFAPVGQLVPKALKDIDKGCAVICGGIHMSDIPSFAYQLLWEERTIRSVANLTRKDGDDFFELAYKIKIKIETRQFPLQQANEALAAVRNGDINGAAVLVM</sequence>
<proteinExistence type="inferred from homology"/>
<dbReference type="Proteomes" id="UP000249754">
    <property type="component" value="Unassembled WGS sequence"/>
</dbReference>
<reference evidence="8 9" key="1">
    <citation type="submission" date="2018-06" db="EMBL/GenBank/DDBJ databases">
        <title>Genomic Encyclopedia of Archaeal and Bacterial Type Strains, Phase II (KMG-II): from individual species to whole genera.</title>
        <authorList>
            <person name="Goeker M."/>
        </authorList>
    </citation>
    <scope>NUCLEOTIDE SEQUENCE [LARGE SCALE GENOMIC DNA]</scope>
    <source>
        <strain evidence="8 9">DSM 14825</strain>
    </source>
</reference>
<feature type="domain" description="Alcohol dehydrogenase-like N-terminal" evidence="7">
    <location>
        <begin position="54"/>
        <end position="162"/>
    </location>
</feature>
<dbReference type="InterPro" id="IPR011032">
    <property type="entry name" value="GroES-like_sf"/>
</dbReference>
<evidence type="ECO:0000256" key="6">
    <source>
        <dbReference type="SAM" id="MobiDB-lite"/>
    </source>
</evidence>
<dbReference type="InterPro" id="IPR036291">
    <property type="entry name" value="NAD(P)-bd_dom_sf"/>
</dbReference>
<evidence type="ECO:0000256" key="2">
    <source>
        <dbReference type="ARBA" id="ARBA00008072"/>
    </source>
</evidence>
<dbReference type="SUPFAM" id="SSF50129">
    <property type="entry name" value="GroES-like"/>
    <property type="match status" value="1"/>
</dbReference>
<evidence type="ECO:0000256" key="1">
    <source>
        <dbReference type="ARBA" id="ARBA00001947"/>
    </source>
</evidence>
<evidence type="ECO:0000313" key="9">
    <source>
        <dbReference type="Proteomes" id="UP000249754"/>
    </source>
</evidence>
<dbReference type="PANTHER" id="PTHR42940">
    <property type="entry name" value="ALCOHOL DEHYDROGENASE 1-RELATED"/>
    <property type="match status" value="1"/>
</dbReference>
<dbReference type="InterPro" id="IPR014187">
    <property type="entry name" value="ADH_Zn_typ-2"/>
</dbReference>
<keyword evidence="4" id="KW-0862">Zinc</keyword>